<feature type="compositionally biased region" description="Polar residues" evidence="1">
    <location>
        <begin position="47"/>
        <end position="62"/>
    </location>
</feature>
<name>A0A853C9I6_9ACTN</name>
<keyword evidence="2" id="KW-0812">Transmembrane</keyword>
<dbReference type="InterPro" id="IPR002591">
    <property type="entry name" value="Phosphodiest/P_Trfase"/>
</dbReference>
<dbReference type="InterPro" id="IPR017850">
    <property type="entry name" value="Alkaline_phosphatase_core_sf"/>
</dbReference>
<accession>A0A853C9I6</accession>
<keyword evidence="2" id="KW-1133">Transmembrane helix</keyword>
<comment type="caution">
    <text evidence="3">The sequence shown here is derived from an EMBL/GenBank/DDBJ whole genome shotgun (WGS) entry which is preliminary data.</text>
</comment>
<dbReference type="Gene3D" id="3.40.720.10">
    <property type="entry name" value="Alkaline Phosphatase, subunit A"/>
    <property type="match status" value="1"/>
</dbReference>
<sequence length="388" mass="39171">MPADANPASGRWFAAAVAAVVVLALVLGGVLWLAGGDEPAARDPGPSASSGAPGETTSTAAEDSSDDPGGQSTEGDRELGDRAEELAGTGIPDDARVLVVSVDGLASWAVAPDATPTVSRLLTEGAGTLNARTAYEQTVTLPNHTSMVTGERIDASAGGHGVDWNSERAGRAAPGVSSVFSVVDGAGGSSAVLAGKSKFVTWDRSWPGTIDDLVIAGDESALTDRALAEVREGTDLTFLHLRGPDLAGHLTGWGSAPYDAAVAAADAEIGRLVEAITGDPDLADEMVVVVTADHGGVPGTRHHEDPAAPADYTVPFVVWGAGVAVGDLYGLNPDYADPGGGRPSYDGPQPVRNGDVANLVTAVLGLRAVPGSEVGAAQDLDVSNFTTR</sequence>
<feature type="transmembrane region" description="Helical" evidence="2">
    <location>
        <begin position="12"/>
        <end position="34"/>
    </location>
</feature>
<dbReference type="PANTHER" id="PTHR10151:SF120">
    <property type="entry name" value="BIS(5'-ADENOSYL)-TRIPHOSPHATASE"/>
    <property type="match status" value="1"/>
</dbReference>
<dbReference type="GO" id="GO:0016787">
    <property type="term" value="F:hydrolase activity"/>
    <property type="evidence" value="ECO:0007669"/>
    <property type="project" value="UniProtKB-ARBA"/>
</dbReference>
<dbReference type="Pfam" id="PF01663">
    <property type="entry name" value="Phosphodiest"/>
    <property type="match status" value="2"/>
</dbReference>
<reference evidence="3 4" key="1">
    <citation type="submission" date="2020-07" db="EMBL/GenBank/DDBJ databases">
        <title>Sequencing the genomes of 1000 actinobacteria strains.</title>
        <authorList>
            <person name="Klenk H.-P."/>
        </authorList>
    </citation>
    <scope>NUCLEOTIDE SEQUENCE [LARGE SCALE GENOMIC DNA]</scope>
    <source>
        <strain evidence="3 4">DSM 103833</strain>
    </source>
</reference>
<keyword evidence="2" id="KW-0472">Membrane</keyword>
<proteinExistence type="predicted"/>
<evidence type="ECO:0000256" key="1">
    <source>
        <dbReference type="SAM" id="MobiDB-lite"/>
    </source>
</evidence>
<evidence type="ECO:0000313" key="4">
    <source>
        <dbReference type="Proteomes" id="UP000530424"/>
    </source>
</evidence>
<evidence type="ECO:0000313" key="3">
    <source>
        <dbReference type="EMBL" id="NYJ03676.1"/>
    </source>
</evidence>
<gene>
    <name evidence="3" type="ORF">HNR19_004374</name>
</gene>
<dbReference type="SUPFAM" id="SSF53649">
    <property type="entry name" value="Alkaline phosphatase-like"/>
    <property type="match status" value="1"/>
</dbReference>
<dbReference type="RefSeq" id="WP_179669950.1">
    <property type="nucleotide sequence ID" value="NZ_JACCFP010000001.1"/>
</dbReference>
<dbReference type="PANTHER" id="PTHR10151">
    <property type="entry name" value="ECTONUCLEOTIDE PYROPHOSPHATASE/PHOSPHODIESTERASE"/>
    <property type="match status" value="1"/>
</dbReference>
<feature type="region of interest" description="Disordered" evidence="1">
    <location>
        <begin position="39"/>
        <end position="77"/>
    </location>
</feature>
<evidence type="ECO:0000256" key="2">
    <source>
        <dbReference type="SAM" id="Phobius"/>
    </source>
</evidence>
<keyword evidence="4" id="KW-1185">Reference proteome</keyword>
<dbReference type="Proteomes" id="UP000530424">
    <property type="component" value="Unassembled WGS sequence"/>
</dbReference>
<organism evidence="3 4">
    <name type="scientific">Nocardioides thalensis</name>
    <dbReference type="NCBI Taxonomy" id="1914755"/>
    <lineage>
        <taxon>Bacteria</taxon>
        <taxon>Bacillati</taxon>
        <taxon>Actinomycetota</taxon>
        <taxon>Actinomycetes</taxon>
        <taxon>Propionibacteriales</taxon>
        <taxon>Nocardioidaceae</taxon>
        <taxon>Nocardioides</taxon>
    </lineage>
</organism>
<dbReference type="EMBL" id="JACCFP010000001">
    <property type="protein sequence ID" value="NYJ03676.1"/>
    <property type="molecule type" value="Genomic_DNA"/>
</dbReference>
<dbReference type="AlphaFoldDB" id="A0A853C9I6"/>
<protein>
    <submittedName>
        <fullName evidence="3">Uncharacterized protein</fullName>
    </submittedName>
</protein>